<dbReference type="SUPFAM" id="SSF56112">
    <property type="entry name" value="Protein kinase-like (PK-like)"/>
    <property type="match status" value="1"/>
</dbReference>
<feature type="domain" description="RamC N-terminal" evidence="1">
    <location>
        <begin position="26"/>
        <end position="193"/>
    </location>
</feature>
<dbReference type="Gene3D" id="1.10.510.10">
    <property type="entry name" value="Transferase(Phosphotransferase) domain 1"/>
    <property type="match status" value="1"/>
</dbReference>
<dbReference type="InterPro" id="IPR057929">
    <property type="entry name" value="RamC_N"/>
</dbReference>
<dbReference type="SUPFAM" id="SSF158745">
    <property type="entry name" value="LanC-like"/>
    <property type="match status" value="1"/>
</dbReference>
<reference evidence="2 3" key="1">
    <citation type="submission" date="2021-12" db="EMBL/GenBank/DDBJ databases">
        <title>Antimicrobial susceptibility of Lactobacillus delbrueckii subsp. lactis obtained from milk products and other habitats.</title>
        <authorList>
            <person name="Shani N."/>
        </authorList>
    </citation>
    <scope>NUCLEOTIDE SEQUENCE [LARGE SCALE GENOMIC DNA]</scope>
    <source>
        <strain evidence="2 3">FAM 21755</strain>
    </source>
</reference>
<dbReference type="EMBL" id="JAJNUY010000009">
    <property type="protein sequence ID" value="MCD5563193.1"/>
    <property type="molecule type" value="Genomic_DNA"/>
</dbReference>
<gene>
    <name evidence="2" type="ORF">LOB85_03360</name>
</gene>
<protein>
    <submittedName>
        <fullName evidence="2">Serine/threonine protein kinase</fullName>
    </submittedName>
</protein>
<name>A0ABD4SF99_LACDL</name>
<dbReference type="AlphaFoldDB" id="A0ABD4SF99"/>
<keyword evidence="2" id="KW-0418">Kinase</keyword>
<keyword evidence="2" id="KW-0808">Transferase</keyword>
<dbReference type="Pfam" id="PF25816">
    <property type="entry name" value="RamC_N"/>
    <property type="match status" value="1"/>
</dbReference>
<dbReference type="GO" id="GO:0004674">
    <property type="term" value="F:protein serine/threonine kinase activity"/>
    <property type="evidence" value="ECO:0007669"/>
    <property type="project" value="UniProtKB-KW"/>
</dbReference>
<keyword evidence="2" id="KW-0723">Serine/threonine-protein kinase</keyword>
<sequence>MINLNYQSSDTSLLPSDFQLEDYKKIARDSKKRFLQFCFSNAEIPDQGFKIHISATQINYQVILDEVFDLCKSNLIDFKYISNREQLLDNLAGKDDLWASGKFITIYPSSLDDFKKVIVKLYENNVLKVQDGIAIFSDRRYRDSNVIFYRYGRLKGPDKWIYNPITKLKEYRDYESMEYRLPAWVDEPFPDNSDDSKTCKYLFKKIIPTEGLNSKPSGATFLAHVAGSEEEFVLKNAHPGYMNLGVACTDSLKNEAVNIKRMMKFDFIPNYIADFSEDEDYFLCEEKKCGLSVDDYRADSHHNFIDKKLRKKTINDYRKSITDLLKNVQILHDERIFLGNISSENVLVDPETNLVSFVDLEQSVFLEDHSKIAFFARTEGFFDENTPFLAPIAQDNQQLAYLLISFFCRGNMFLLIDHSGAMTINFFKQYASTHNLPKVFVDVIMDLLEDPNQRLDNLVEVLDKMDCENLYNSEDLVSLDDFQYELVKSVYLAMIDGIQIDDKKTLFFEEDTDLIFNENMVSIYKEYLQKPTIFNDIFFEKKMHNHVISEGKRLVEMLKDGDERLAETSLVQVYALLLCTIKIASPSEKIIIDSLINYTQEKYMESTINGKFFRITEYSTYLSPYFADGTAGMINILLEYREKFHDTKYDASILDLVNSISQEHMPKNSSLYRGLGSFIYVLQKFKKIFKSSKRDNDIREMFRNLPLYSIVSNGNRYMVDESFRRISLDFADGNAGIIFLIEQAKQMGIL</sequence>
<evidence type="ECO:0000313" key="2">
    <source>
        <dbReference type="EMBL" id="MCD5563193.1"/>
    </source>
</evidence>
<proteinExistence type="predicted"/>
<evidence type="ECO:0000313" key="3">
    <source>
        <dbReference type="Proteomes" id="UP001200334"/>
    </source>
</evidence>
<dbReference type="InterPro" id="IPR011009">
    <property type="entry name" value="Kinase-like_dom_sf"/>
</dbReference>
<accession>A0ABD4SF99</accession>
<dbReference type="RefSeq" id="WP_231524581.1">
    <property type="nucleotide sequence ID" value="NZ_JAJNUX010000011.1"/>
</dbReference>
<organism evidence="2 3">
    <name type="scientific">Lactobacillus delbrueckii subsp. lactis</name>
    <dbReference type="NCBI Taxonomy" id="29397"/>
    <lineage>
        <taxon>Bacteria</taxon>
        <taxon>Bacillati</taxon>
        <taxon>Bacillota</taxon>
        <taxon>Bacilli</taxon>
        <taxon>Lactobacillales</taxon>
        <taxon>Lactobacillaceae</taxon>
        <taxon>Lactobacillus</taxon>
    </lineage>
</organism>
<comment type="caution">
    <text evidence="2">The sequence shown here is derived from an EMBL/GenBank/DDBJ whole genome shotgun (WGS) entry which is preliminary data.</text>
</comment>
<evidence type="ECO:0000259" key="1">
    <source>
        <dbReference type="Pfam" id="PF25816"/>
    </source>
</evidence>
<dbReference type="Gene3D" id="1.50.10.20">
    <property type="match status" value="1"/>
</dbReference>
<dbReference type="Proteomes" id="UP001200334">
    <property type="component" value="Unassembled WGS sequence"/>
</dbReference>